<organism evidence="3 4">
    <name type="scientific">Natronorubrum halalkaliphilum</name>
    <dbReference type="NCBI Taxonomy" id="2691917"/>
    <lineage>
        <taxon>Archaea</taxon>
        <taxon>Methanobacteriati</taxon>
        <taxon>Methanobacteriota</taxon>
        <taxon>Stenosarchaea group</taxon>
        <taxon>Halobacteria</taxon>
        <taxon>Halobacteriales</taxon>
        <taxon>Natrialbaceae</taxon>
        <taxon>Natronorubrum</taxon>
    </lineage>
</organism>
<name>A0A6B0VSF9_9EURY</name>
<dbReference type="RefSeq" id="WP_160067016.1">
    <property type="nucleotide sequence ID" value="NZ_WUYX01000069.1"/>
</dbReference>
<protein>
    <submittedName>
        <fullName evidence="3">Universal stress protein</fullName>
    </submittedName>
</protein>
<comment type="caution">
    <text evidence="3">The sequence shown here is derived from an EMBL/GenBank/DDBJ whole genome shotgun (WGS) entry which is preliminary data.</text>
</comment>
<dbReference type="PANTHER" id="PTHR46268:SF24">
    <property type="entry name" value="UNIVERSAL STRESS PROTEIN"/>
    <property type="match status" value="1"/>
</dbReference>
<dbReference type="Gene3D" id="3.40.50.620">
    <property type="entry name" value="HUPs"/>
    <property type="match status" value="1"/>
</dbReference>
<evidence type="ECO:0000313" key="4">
    <source>
        <dbReference type="Proteomes" id="UP000434101"/>
    </source>
</evidence>
<accession>A0A6B0VSF9</accession>
<dbReference type="CDD" id="cd00293">
    <property type="entry name" value="USP-like"/>
    <property type="match status" value="1"/>
</dbReference>
<dbReference type="InterPro" id="IPR006015">
    <property type="entry name" value="Universal_stress_UspA"/>
</dbReference>
<dbReference type="EMBL" id="WUYX01000069">
    <property type="protein sequence ID" value="MXV64063.1"/>
    <property type="molecule type" value="Genomic_DNA"/>
</dbReference>
<dbReference type="SUPFAM" id="SSF52402">
    <property type="entry name" value="Adenine nucleotide alpha hydrolases-like"/>
    <property type="match status" value="1"/>
</dbReference>
<dbReference type="PRINTS" id="PR01438">
    <property type="entry name" value="UNVRSLSTRESS"/>
</dbReference>
<dbReference type="Proteomes" id="UP000434101">
    <property type="component" value="Unassembled WGS sequence"/>
</dbReference>
<gene>
    <name evidence="3" type="ORF">GS429_18735</name>
</gene>
<reference evidence="3 4" key="1">
    <citation type="submission" date="2020-01" db="EMBL/GenBank/DDBJ databases">
        <title>Natronorubrum sp. JWXQ-INN 674 isolated from Inner Mongolia Autonomous Region of China.</title>
        <authorList>
            <person name="Xue Q."/>
        </authorList>
    </citation>
    <scope>NUCLEOTIDE SEQUENCE [LARGE SCALE GENOMIC DNA]</scope>
    <source>
        <strain evidence="3 4">JWXQ-INN-674</strain>
    </source>
</reference>
<keyword evidence="4" id="KW-1185">Reference proteome</keyword>
<comment type="similarity">
    <text evidence="1">Belongs to the universal stress protein A family.</text>
</comment>
<evidence type="ECO:0000259" key="2">
    <source>
        <dbReference type="Pfam" id="PF00582"/>
    </source>
</evidence>
<evidence type="ECO:0000313" key="3">
    <source>
        <dbReference type="EMBL" id="MXV64063.1"/>
    </source>
</evidence>
<dbReference type="Pfam" id="PF00582">
    <property type="entry name" value="Usp"/>
    <property type="match status" value="1"/>
</dbReference>
<sequence length="141" mass="15240">MGDKILLPYDGSGPAKKALEYTIEKFPDAEITALYVVPVPENYSAAFEESKNRIPEPEQATERGRDILDDAAAIADELGHEIDTDVDTGQPDHVIVDRAETDGFDSIVVGSHGREGVSRILLGSVAESVVRRAPTPVIVVR</sequence>
<evidence type="ECO:0000256" key="1">
    <source>
        <dbReference type="ARBA" id="ARBA00008791"/>
    </source>
</evidence>
<dbReference type="InterPro" id="IPR014729">
    <property type="entry name" value="Rossmann-like_a/b/a_fold"/>
</dbReference>
<dbReference type="OrthoDB" id="105697at2157"/>
<proteinExistence type="inferred from homology"/>
<dbReference type="AlphaFoldDB" id="A0A6B0VSF9"/>
<dbReference type="PANTHER" id="PTHR46268">
    <property type="entry name" value="STRESS RESPONSE PROTEIN NHAX"/>
    <property type="match status" value="1"/>
</dbReference>
<feature type="domain" description="UspA" evidence="2">
    <location>
        <begin position="3"/>
        <end position="141"/>
    </location>
</feature>
<dbReference type="InterPro" id="IPR006016">
    <property type="entry name" value="UspA"/>
</dbReference>